<name>A0A6A6DXJ4_9PEZI</name>
<dbReference type="SMART" id="SM00886">
    <property type="entry name" value="Dabb"/>
    <property type="match status" value="1"/>
</dbReference>
<sequence length="156" mass="17460">MIFPKRFIGWIVVILFAIFITSIAYSKLNPSTWLVLTLVPTPEAAPLITHIVLFQFKQGASATAIKEINAQMLRLKKTCIHPTTQKPYIKSITGGVDNSIENLQNGITHAFIVQFSNPEDRNYYIEKDPAYETFKKAAGAILDKAQVVDFKEGAFV</sequence>
<evidence type="ECO:0000256" key="2">
    <source>
        <dbReference type="SAM" id="Phobius"/>
    </source>
</evidence>
<evidence type="ECO:0000259" key="3">
    <source>
        <dbReference type="PROSITE" id="PS51502"/>
    </source>
</evidence>
<accession>A0A6A6DXJ4</accession>
<protein>
    <submittedName>
        <fullName evidence="4">Stress responsive A/B barrel domain-containing protein</fullName>
    </submittedName>
</protein>
<evidence type="ECO:0000313" key="5">
    <source>
        <dbReference type="Proteomes" id="UP000800200"/>
    </source>
</evidence>
<dbReference type="PROSITE" id="PS51502">
    <property type="entry name" value="S_R_A_B_BARREL"/>
    <property type="match status" value="1"/>
</dbReference>
<dbReference type="SUPFAM" id="SSF54909">
    <property type="entry name" value="Dimeric alpha+beta barrel"/>
    <property type="match status" value="1"/>
</dbReference>
<dbReference type="InterPro" id="IPR044662">
    <property type="entry name" value="HS1/DABB1-like"/>
</dbReference>
<keyword evidence="2" id="KW-0472">Membrane</keyword>
<dbReference type="PANTHER" id="PTHR33178:SF10">
    <property type="entry name" value="STRESS-RESPONSE A_B BARREL DOMAIN-CONTAINING PROTEIN"/>
    <property type="match status" value="1"/>
</dbReference>
<dbReference type="Gene3D" id="3.30.70.100">
    <property type="match status" value="1"/>
</dbReference>
<organism evidence="4 5">
    <name type="scientific">Zopfia rhizophila CBS 207.26</name>
    <dbReference type="NCBI Taxonomy" id="1314779"/>
    <lineage>
        <taxon>Eukaryota</taxon>
        <taxon>Fungi</taxon>
        <taxon>Dikarya</taxon>
        <taxon>Ascomycota</taxon>
        <taxon>Pezizomycotina</taxon>
        <taxon>Dothideomycetes</taxon>
        <taxon>Dothideomycetes incertae sedis</taxon>
        <taxon>Zopfiaceae</taxon>
        <taxon>Zopfia</taxon>
    </lineage>
</organism>
<dbReference type="InterPro" id="IPR013097">
    <property type="entry name" value="Dabb"/>
</dbReference>
<dbReference type="InterPro" id="IPR011008">
    <property type="entry name" value="Dimeric_a/b-barrel"/>
</dbReference>
<keyword evidence="2" id="KW-1133">Transmembrane helix</keyword>
<evidence type="ECO:0000256" key="1">
    <source>
        <dbReference type="ARBA" id="ARBA00011738"/>
    </source>
</evidence>
<dbReference type="OrthoDB" id="1601230at2759"/>
<keyword evidence="2" id="KW-0812">Transmembrane</keyword>
<comment type="subunit">
    <text evidence="1">Homodimer.</text>
</comment>
<dbReference type="EMBL" id="ML994638">
    <property type="protein sequence ID" value="KAF2184407.1"/>
    <property type="molecule type" value="Genomic_DNA"/>
</dbReference>
<proteinExistence type="predicted"/>
<feature type="transmembrane region" description="Helical" evidence="2">
    <location>
        <begin position="7"/>
        <end position="26"/>
    </location>
</feature>
<feature type="domain" description="Stress-response A/B barrel" evidence="3">
    <location>
        <begin position="48"/>
        <end position="150"/>
    </location>
</feature>
<dbReference type="AlphaFoldDB" id="A0A6A6DXJ4"/>
<gene>
    <name evidence="4" type="ORF">K469DRAFT_750999</name>
</gene>
<keyword evidence="5" id="KW-1185">Reference proteome</keyword>
<reference evidence="4" key="1">
    <citation type="journal article" date="2020" name="Stud. Mycol.">
        <title>101 Dothideomycetes genomes: a test case for predicting lifestyles and emergence of pathogens.</title>
        <authorList>
            <person name="Haridas S."/>
            <person name="Albert R."/>
            <person name="Binder M."/>
            <person name="Bloem J."/>
            <person name="Labutti K."/>
            <person name="Salamov A."/>
            <person name="Andreopoulos B."/>
            <person name="Baker S."/>
            <person name="Barry K."/>
            <person name="Bills G."/>
            <person name="Bluhm B."/>
            <person name="Cannon C."/>
            <person name="Castanera R."/>
            <person name="Culley D."/>
            <person name="Daum C."/>
            <person name="Ezra D."/>
            <person name="Gonzalez J."/>
            <person name="Henrissat B."/>
            <person name="Kuo A."/>
            <person name="Liang C."/>
            <person name="Lipzen A."/>
            <person name="Lutzoni F."/>
            <person name="Magnuson J."/>
            <person name="Mondo S."/>
            <person name="Nolan M."/>
            <person name="Ohm R."/>
            <person name="Pangilinan J."/>
            <person name="Park H.-J."/>
            <person name="Ramirez L."/>
            <person name="Alfaro M."/>
            <person name="Sun H."/>
            <person name="Tritt A."/>
            <person name="Yoshinaga Y."/>
            <person name="Zwiers L.-H."/>
            <person name="Turgeon B."/>
            <person name="Goodwin S."/>
            <person name="Spatafora J."/>
            <person name="Crous P."/>
            <person name="Grigoriev I."/>
        </authorList>
    </citation>
    <scope>NUCLEOTIDE SEQUENCE</scope>
    <source>
        <strain evidence="4">CBS 207.26</strain>
    </source>
</reference>
<dbReference type="PANTHER" id="PTHR33178">
    <property type="match status" value="1"/>
</dbReference>
<dbReference type="Proteomes" id="UP000800200">
    <property type="component" value="Unassembled WGS sequence"/>
</dbReference>
<dbReference type="Pfam" id="PF07876">
    <property type="entry name" value="Dabb"/>
    <property type="match status" value="1"/>
</dbReference>
<evidence type="ECO:0000313" key="4">
    <source>
        <dbReference type="EMBL" id="KAF2184407.1"/>
    </source>
</evidence>